<gene>
    <name evidence="9" type="ORF">OLW01_15205</name>
</gene>
<keyword evidence="4" id="KW-0560">Oxidoreductase</keyword>
<dbReference type="PANTHER" id="PTHR21624">
    <property type="entry name" value="STEROL DESATURASE-RELATED PROTEIN"/>
    <property type="match status" value="1"/>
</dbReference>
<feature type="domain" description="Fatty acid hydroxylase" evidence="8">
    <location>
        <begin position="90"/>
        <end position="223"/>
    </location>
</feature>
<feature type="transmembrane region" description="Helical" evidence="7">
    <location>
        <begin position="43"/>
        <end position="67"/>
    </location>
</feature>
<comment type="subcellular location">
    <subcellularLocation>
        <location evidence="1">Endomembrane system</location>
        <topology evidence="1">Multi-pass membrane protein</topology>
    </subcellularLocation>
</comment>
<feature type="transmembrane region" description="Helical" evidence="7">
    <location>
        <begin position="79"/>
        <end position="100"/>
    </location>
</feature>
<dbReference type="Pfam" id="PF04116">
    <property type="entry name" value="FA_hydroxylase"/>
    <property type="match status" value="1"/>
</dbReference>
<evidence type="ECO:0000259" key="8">
    <source>
        <dbReference type="Pfam" id="PF04116"/>
    </source>
</evidence>
<protein>
    <submittedName>
        <fullName evidence="9">Sterol desaturase family protein</fullName>
    </submittedName>
</protein>
<dbReference type="Proteomes" id="UP001163726">
    <property type="component" value="Plasmid pCadTS8_1"/>
</dbReference>
<dbReference type="InterPro" id="IPR006694">
    <property type="entry name" value="Fatty_acid_hydroxylase"/>
</dbReference>
<feature type="transmembrane region" description="Helical" evidence="7">
    <location>
        <begin position="6"/>
        <end position="22"/>
    </location>
</feature>
<reference evidence="9" key="1">
    <citation type="submission" date="2022-10" db="EMBL/GenBank/DDBJ databases">
        <title>Catenovulum adriacola sp. nov. isolated in the Harbour of Susak.</title>
        <authorList>
            <person name="Schoch T."/>
            <person name="Reich S.J."/>
            <person name="Stoeferle S."/>
            <person name="Flaiz M."/>
            <person name="Kazda M."/>
            <person name="Riedel C.U."/>
            <person name="Duerre P."/>
        </authorList>
    </citation>
    <scope>NUCLEOTIDE SEQUENCE</scope>
    <source>
        <strain evidence="9">TS8</strain>
        <plasmid evidence="9">pCadTS8_1</plasmid>
    </source>
</reference>
<evidence type="ECO:0000256" key="1">
    <source>
        <dbReference type="ARBA" id="ARBA00004127"/>
    </source>
</evidence>
<keyword evidence="10" id="KW-1185">Reference proteome</keyword>
<evidence type="ECO:0000256" key="5">
    <source>
        <dbReference type="ARBA" id="ARBA00023098"/>
    </source>
</evidence>
<dbReference type="PANTHER" id="PTHR21624:SF1">
    <property type="entry name" value="ALKYLGLYCEROL MONOOXYGENASE"/>
    <property type="match status" value="1"/>
</dbReference>
<dbReference type="EMBL" id="CP109966">
    <property type="protein sequence ID" value="WAJ72033.1"/>
    <property type="molecule type" value="Genomic_DNA"/>
</dbReference>
<evidence type="ECO:0000256" key="4">
    <source>
        <dbReference type="ARBA" id="ARBA00023002"/>
    </source>
</evidence>
<sequence>MLTDSSWRLSVFLLVFMVMACWQTLKPARDAPLKRWQHWQGNFLLLFCSALLARWILPAGLAGVAIMAQNAEWGLFNQIAVSSTLVLISSLLLLDMAIYWQHRLMHKVPLLWRLHKVHHADSQVDVTTGLRFHPLEIMLSLFYKAIFVLVLGVPVYAVLVFEIGLNAFSVFNHANIRLPKKLDNGLSYLFITQRLHRIHHSQRVSETNSNYGFSVSWWDKLFASFTPTAQKTDQDIKLGLSQYPQAEKTSSLKSMLMMPLDKK</sequence>
<evidence type="ECO:0000256" key="6">
    <source>
        <dbReference type="ARBA" id="ARBA00023136"/>
    </source>
</evidence>
<evidence type="ECO:0000256" key="7">
    <source>
        <dbReference type="SAM" id="Phobius"/>
    </source>
</evidence>
<organism evidence="9 10">
    <name type="scientific">Catenovulum adriaticum</name>
    <dbReference type="NCBI Taxonomy" id="2984846"/>
    <lineage>
        <taxon>Bacteria</taxon>
        <taxon>Pseudomonadati</taxon>
        <taxon>Pseudomonadota</taxon>
        <taxon>Gammaproteobacteria</taxon>
        <taxon>Alteromonadales</taxon>
        <taxon>Alteromonadaceae</taxon>
        <taxon>Catenovulum</taxon>
    </lineage>
</organism>
<name>A0ABY7AR63_9ALTE</name>
<keyword evidence="9" id="KW-0614">Plasmid</keyword>
<evidence type="ECO:0000256" key="3">
    <source>
        <dbReference type="ARBA" id="ARBA00022989"/>
    </source>
</evidence>
<keyword evidence="2 7" id="KW-0812">Transmembrane</keyword>
<dbReference type="RefSeq" id="WP_268076750.1">
    <property type="nucleotide sequence ID" value="NZ_CP109966.1"/>
</dbReference>
<keyword evidence="5" id="KW-0443">Lipid metabolism</keyword>
<evidence type="ECO:0000256" key="2">
    <source>
        <dbReference type="ARBA" id="ARBA00022692"/>
    </source>
</evidence>
<evidence type="ECO:0000313" key="9">
    <source>
        <dbReference type="EMBL" id="WAJ72033.1"/>
    </source>
</evidence>
<accession>A0ABY7AR63</accession>
<feature type="transmembrane region" description="Helical" evidence="7">
    <location>
        <begin position="141"/>
        <end position="161"/>
    </location>
</feature>
<dbReference type="InterPro" id="IPR051689">
    <property type="entry name" value="Sterol_desaturase/TMEM195"/>
</dbReference>
<keyword evidence="3 7" id="KW-1133">Transmembrane helix</keyword>
<keyword evidence="6 7" id="KW-0472">Membrane</keyword>
<proteinExistence type="predicted"/>
<geneLocation type="plasmid" evidence="9 10">
    <name>pCadTS8_1</name>
</geneLocation>
<evidence type="ECO:0000313" key="10">
    <source>
        <dbReference type="Proteomes" id="UP001163726"/>
    </source>
</evidence>